<evidence type="ECO:0000313" key="14">
    <source>
        <dbReference type="EMBL" id="KAK2585926.1"/>
    </source>
</evidence>
<evidence type="ECO:0000256" key="3">
    <source>
        <dbReference type="ARBA" id="ARBA00022448"/>
    </source>
</evidence>
<accession>A0AAD9RU73</accession>
<evidence type="ECO:0000256" key="8">
    <source>
        <dbReference type="ARBA" id="ARBA00023065"/>
    </source>
</evidence>
<comment type="subcellular location">
    <subcellularLocation>
        <location evidence="1">Membrane</location>
        <topology evidence="1">Multi-pass membrane protein</topology>
    </subcellularLocation>
</comment>
<dbReference type="PANTHER" id="PTHR11690">
    <property type="entry name" value="AMILORIDE-SENSITIVE SODIUM CHANNEL-RELATED"/>
    <property type="match status" value="1"/>
</dbReference>
<keyword evidence="4 12" id="KW-0894">Sodium channel</keyword>
<reference evidence="14" key="2">
    <citation type="journal article" date="2023" name="Commun. Biol.">
        <title>Intrasexual cuticular hydrocarbon dimorphism in a wasp sheds light on hydrocarbon biosynthesis genes in Hymenoptera.</title>
        <authorList>
            <person name="Moris V.C."/>
            <person name="Podsiadlowski L."/>
            <person name="Martin S."/>
            <person name="Oeyen J.P."/>
            <person name="Donath A."/>
            <person name="Petersen M."/>
            <person name="Wilbrandt J."/>
            <person name="Misof B."/>
            <person name="Liedtke D."/>
            <person name="Thamm M."/>
            <person name="Scheiner R."/>
            <person name="Schmitt T."/>
            <person name="Niehuis O."/>
        </authorList>
    </citation>
    <scope>NUCLEOTIDE SEQUENCE</scope>
    <source>
        <strain evidence="14">GBR_01_08_01A</strain>
    </source>
</reference>
<sequence length="496" mass="57103">MIPIKNTNAKENNEECISYMQEILPDFQKRTINTIDHVWAVPEDKTSHVGMEEMSAKSRIGKYFVEFASNCSIHGFNHLVARHRHPLERILAAMVILGGLACFIYVSVTSWYRYQYAGFITLWDHHYELMRVVKPAVLICGKNVIDESKFPATFERYGIEDTPKARAFFHFLPYAKYDNMADTPDYEGAPPELWLRILNDVKKEFYYETSLPGTSTWVFTEDGLCISIGSYVLPYSGLEYMLADNWTLSALPSFPPDISDYHTVNKEIDDPNYLPAYVLDRVNVIRETLSLDSEGTIAFLDPLDGYMVQDYQEKITSFGDVEMNPVVTLRNSAKDMDKLSKHRRQCRFPWEEKLELWPIYAFQMCITEYRVGIIKRKCGCYPHFVRRIPGIPICNATQLRCIGNYGDLRATITMDGRQVNFDIPRTNGGQTNITNFTVGIMYPKRTYTLKEQFSFVDLMASIGGAAGLFLGCSVLSFVEIFYYGTLHLYTSKRKYE</sequence>
<proteinExistence type="inferred from homology"/>
<dbReference type="PANTHER" id="PTHR11690:SF240">
    <property type="entry name" value="PICKPOCKET 25-RELATED"/>
    <property type="match status" value="1"/>
</dbReference>
<dbReference type="InterPro" id="IPR001873">
    <property type="entry name" value="ENaC"/>
</dbReference>
<keyword evidence="10 12" id="KW-0739">Sodium transport</keyword>
<evidence type="ECO:0000256" key="13">
    <source>
        <dbReference type="SAM" id="Phobius"/>
    </source>
</evidence>
<protein>
    <submittedName>
        <fullName evidence="14">Uncharacterized protein</fullName>
    </submittedName>
</protein>
<keyword evidence="5 12" id="KW-0812">Transmembrane</keyword>
<gene>
    <name evidence="14" type="ORF">KPH14_010510</name>
</gene>
<dbReference type="EMBL" id="JAIFRP010000021">
    <property type="protein sequence ID" value="KAK2585926.1"/>
    <property type="molecule type" value="Genomic_DNA"/>
</dbReference>
<keyword evidence="11 12" id="KW-0407">Ion channel</keyword>
<dbReference type="Gene3D" id="1.10.287.770">
    <property type="entry name" value="YojJ-like"/>
    <property type="match status" value="1"/>
</dbReference>
<keyword evidence="3 12" id="KW-0813">Transport</keyword>
<evidence type="ECO:0000256" key="9">
    <source>
        <dbReference type="ARBA" id="ARBA00023136"/>
    </source>
</evidence>
<feature type="transmembrane region" description="Helical" evidence="13">
    <location>
        <begin position="458"/>
        <end position="484"/>
    </location>
</feature>
<dbReference type="Proteomes" id="UP001258017">
    <property type="component" value="Unassembled WGS sequence"/>
</dbReference>
<dbReference type="Pfam" id="PF00858">
    <property type="entry name" value="ASC"/>
    <property type="match status" value="3"/>
</dbReference>
<reference evidence="14" key="1">
    <citation type="submission" date="2021-08" db="EMBL/GenBank/DDBJ databases">
        <authorList>
            <person name="Misof B."/>
            <person name="Oliver O."/>
            <person name="Podsiadlowski L."/>
            <person name="Donath A."/>
            <person name="Peters R."/>
            <person name="Mayer C."/>
            <person name="Rust J."/>
            <person name="Gunkel S."/>
            <person name="Lesny P."/>
            <person name="Martin S."/>
            <person name="Oeyen J.P."/>
            <person name="Petersen M."/>
            <person name="Panagiotis P."/>
            <person name="Wilbrandt J."/>
            <person name="Tanja T."/>
        </authorList>
    </citation>
    <scope>NUCLEOTIDE SEQUENCE</scope>
    <source>
        <strain evidence="14">GBR_01_08_01A</strain>
        <tissue evidence="14">Thorax + abdomen</tissue>
    </source>
</reference>
<evidence type="ECO:0000256" key="2">
    <source>
        <dbReference type="ARBA" id="ARBA00007193"/>
    </source>
</evidence>
<keyword evidence="8 12" id="KW-0406">Ion transport</keyword>
<feature type="transmembrane region" description="Helical" evidence="13">
    <location>
        <begin position="90"/>
        <end position="112"/>
    </location>
</feature>
<evidence type="ECO:0000256" key="4">
    <source>
        <dbReference type="ARBA" id="ARBA00022461"/>
    </source>
</evidence>
<comment type="similarity">
    <text evidence="2 12">Belongs to the amiloride-sensitive sodium channel (TC 1.A.6) family.</text>
</comment>
<organism evidence="14 15">
    <name type="scientific">Odynerus spinipes</name>
    <dbReference type="NCBI Taxonomy" id="1348599"/>
    <lineage>
        <taxon>Eukaryota</taxon>
        <taxon>Metazoa</taxon>
        <taxon>Ecdysozoa</taxon>
        <taxon>Arthropoda</taxon>
        <taxon>Hexapoda</taxon>
        <taxon>Insecta</taxon>
        <taxon>Pterygota</taxon>
        <taxon>Neoptera</taxon>
        <taxon>Endopterygota</taxon>
        <taxon>Hymenoptera</taxon>
        <taxon>Apocrita</taxon>
        <taxon>Aculeata</taxon>
        <taxon>Vespoidea</taxon>
        <taxon>Vespidae</taxon>
        <taxon>Eumeninae</taxon>
        <taxon>Odynerus</taxon>
    </lineage>
</organism>
<dbReference type="GO" id="GO:0005886">
    <property type="term" value="C:plasma membrane"/>
    <property type="evidence" value="ECO:0007669"/>
    <property type="project" value="TreeGrafter"/>
</dbReference>
<keyword evidence="15" id="KW-1185">Reference proteome</keyword>
<evidence type="ECO:0000256" key="1">
    <source>
        <dbReference type="ARBA" id="ARBA00004141"/>
    </source>
</evidence>
<keyword evidence="9 13" id="KW-0472">Membrane</keyword>
<keyword evidence="6 13" id="KW-1133">Transmembrane helix</keyword>
<comment type="caution">
    <text evidence="14">The sequence shown here is derived from an EMBL/GenBank/DDBJ whole genome shotgun (WGS) entry which is preliminary data.</text>
</comment>
<evidence type="ECO:0000256" key="12">
    <source>
        <dbReference type="RuleBase" id="RU000679"/>
    </source>
</evidence>
<dbReference type="GO" id="GO:0015280">
    <property type="term" value="F:ligand-gated sodium channel activity"/>
    <property type="evidence" value="ECO:0007669"/>
    <property type="project" value="TreeGrafter"/>
</dbReference>
<keyword evidence="7" id="KW-0915">Sodium</keyword>
<evidence type="ECO:0000256" key="6">
    <source>
        <dbReference type="ARBA" id="ARBA00022989"/>
    </source>
</evidence>
<evidence type="ECO:0000256" key="7">
    <source>
        <dbReference type="ARBA" id="ARBA00023053"/>
    </source>
</evidence>
<evidence type="ECO:0000256" key="5">
    <source>
        <dbReference type="ARBA" id="ARBA00022692"/>
    </source>
</evidence>
<evidence type="ECO:0000313" key="15">
    <source>
        <dbReference type="Proteomes" id="UP001258017"/>
    </source>
</evidence>
<evidence type="ECO:0000256" key="10">
    <source>
        <dbReference type="ARBA" id="ARBA00023201"/>
    </source>
</evidence>
<evidence type="ECO:0000256" key="11">
    <source>
        <dbReference type="ARBA" id="ARBA00023303"/>
    </source>
</evidence>
<dbReference type="AlphaFoldDB" id="A0AAD9RU73"/>
<name>A0AAD9RU73_9HYME</name>